<dbReference type="InterPro" id="IPR003591">
    <property type="entry name" value="Leu-rich_rpt_typical-subtyp"/>
</dbReference>
<keyword evidence="2" id="KW-0677">Repeat</keyword>
<sequence length="906" mass="102413">MKTYRYMKTYKLSHKKLEGKENIGCNSLRSFPSDVHFESLTSLDFSNCNNLTKFGSQIFGNNITRLDLSGTAIKELHHSIAHLNGLKELFLRRCKNLETLPSGIHFESLTSLDLSNCNNLTKFPQISGNNITRFDLSGTAIKELHHFISHLNGLKALFLRRCENLETLPSGIHFESLTSLDLSNCNNLTKFPQISGNNITWLDLSGTAIKELHHSISHLNGLKELFLRRCKNLETLPSGIHFESLTSLDLSNCNNLTKFPQISGNNITRLDLSGTAIKELHHSISHLNGLKELFLRRCKNLETLPSGIHFESLTSLDLSNCNNLTKFPQISSNNITRLDLSGTAIKELHHSISHLNGLKELFLRRCKNLETLPSGIHFESLTSLDLSNCNNLTKFPEISGNNITRLDLSGTAIKELHHSISHLNGLKELFLRRCENLETLPSGIHFESLTSLDLSNCNNLTKFPQISSNNITRLDLSGTAIKELHHSISHLNGLKELFLRRLDLSGTAIKELHHSISHLNGLKELFLRRCENLETLPSGIHFESLTSLDLSNCNNLTKFPQISGNNITWLDLSGTAIKELHHSISHLNGLKELFLRRCENLETLPSGIHFESLTSLDLSNCNNLTKFPQISGNNITRLDLSGTAIKELHHSISHLNGLKELFLRRCKNLETLPSGIHFESLTSLDLSSCNNLTKFPQISGNNITRLDLSGTAIKELHHSISHLNGLKELFLRRAAIKELPNSIAHLNGLVALCLGGCKNLKTLPIGIYNLISLQFLDIILTAHIVMWIPLRLISDHVAFRYRNALYRWQFRRWFTNYIFGFRLSEEIEIKFLHEEEMEPHPKENENLQTVKYAEPIEHIGETNGIKRSHSSNDHLEEEVEPHPKRLNIYCADCFNIYCADCFTLGS</sequence>
<proteinExistence type="predicted"/>
<keyword evidence="1" id="KW-0433">Leucine-rich repeat</keyword>
<accession>A0AA39VV35</accession>
<dbReference type="AlphaFoldDB" id="A0AA39VV35"/>
<feature type="domain" description="Disease resistance R13L4/SHOC-2-like LRR" evidence="3">
    <location>
        <begin position="671"/>
        <end position="780"/>
    </location>
</feature>
<dbReference type="GO" id="GO:0005737">
    <property type="term" value="C:cytoplasm"/>
    <property type="evidence" value="ECO:0007669"/>
    <property type="project" value="TreeGrafter"/>
</dbReference>
<gene>
    <name evidence="4" type="ORF">LWI29_010250</name>
</gene>
<evidence type="ECO:0000256" key="1">
    <source>
        <dbReference type="ARBA" id="ARBA00022614"/>
    </source>
</evidence>
<dbReference type="Gene3D" id="3.80.10.10">
    <property type="entry name" value="Ribonuclease Inhibitor"/>
    <property type="match status" value="5"/>
</dbReference>
<dbReference type="PROSITE" id="PS51450">
    <property type="entry name" value="LRR"/>
    <property type="match status" value="8"/>
</dbReference>
<dbReference type="PANTHER" id="PTHR48051">
    <property type="match status" value="1"/>
</dbReference>
<evidence type="ECO:0000313" key="5">
    <source>
        <dbReference type="Proteomes" id="UP001168877"/>
    </source>
</evidence>
<dbReference type="InterPro" id="IPR050216">
    <property type="entry name" value="LRR_domain-containing"/>
</dbReference>
<dbReference type="Pfam" id="PF23598">
    <property type="entry name" value="LRR_14"/>
    <property type="match status" value="1"/>
</dbReference>
<dbReference type="SMART" id="SM00369">
    <property type="entry name" value="LRR_TYP"/>
    <property type="match status" value="12"/>
</dbReference>
<name>A0AA39VV35_ACESA</name>
<dbReference type="SMART" id="SM00364">
    <property type="entry name" value="LRR_BAC"/>
    <property type="match status" value="9"/>
</dbReference>
<reference evidence="4" key="1">
    <citation type="journal article" date="2022" name="Plant J.">
        <title>Strategies of tolerance reflected in two North American maple genomes.</title>
        <authorList>
            <person name="McEvoy S.L."/>
            <person name="Sezen U.U."/>
            <person name="Trouern-Trend A."/>
            <person name="McMahon S.M."/>
            <person name="Schaberg P.G."/>
            <person name="Yang J."/>
            <person name="Wegrzyn J.L."/>
            <person name="Swenson N.G."/>
        </authorList>
    </citation>
    <scope>NUCLEOTIDE SEQUENCE</scope>
    <source>
        <strain evidence="4">NS2018</strain>
    </source>
</reference>
<reference evidence="4" key="2">
    <citation type="submission" date="2023-06" db="EMBL/GenBank/DDBJ databases">
        <authorList>
            <person name="Swenson N.G."/>
            <person name="Wegrzyn J.L."/>
            <person name="Mcevoy S.L."/>
        </authorList>
    </citation>
    <scope>NUCLEOTIDE SEQUENCE</scope>
    <source>
        <strain evidence="4">NS2018</strain>
        <tissue evidence="4">Leaf</tissue>
    </source>
</reference>
<evidence type="ECO:0000256" key="2">
    <source>
        <dbReference type="ARBA" id="ARBA00022737"/>
    </source>
</evidence>
<organism evidence="4 5">
    <name type="scientific">Acer saccharum</name>
    <name type="common">Sugar maple</name>
    <dbReference type="NCBI Taxonomy" id="4024"/>
    <lineage>
        <taxon>Eukaryota</taxon>
        <taxon>Viridiplantae</taxon>
        <taxon>Streptophyta</taxon>
        <taxon>Embryophyta</taxon>
        <taxon>Tracheophyta</taxon>
        <taxon>Spermatophyta</taxon>
        <taxon>Magnoliopsida</taxon>
        <taxon>eudicotyledons</taxon>
        <taxon>Gunneridae</taxon>
        <taxon>Pentapetalae</taxon>
        <taxon>rosids</taxon>
        <taxon>malvids</taxon>
        <taxon>Sapindales</taxon>
        <taxon>Sapindaceae</taxon>
        <taxon>Hippocastanoideae</taxon>
        <taxon>Acereae</taxon>
        <taxon>Acer</taxon>
    </lineage>
</organism>
<dbReference type="InterPro" id="IPR006553">
    <property type="entry name" value="Leu-rich_rpt_Cys-con_subtyp"/>
</dbReference>
<dbReference type="InterPro" id="IPR032675">
    <property type="entry name" value="LRR_dom_sf"/>
</dbReference>
<dbReference type="EMBL" id="JAUESC010000003">
    <property type="protein sequence ID" value="KAK0599964.1"/>
    <property type="molecule type" value="Genomic_DNA"/>
</dbReference>
<evidence type="ECO:0000313" key="4">
    <source>
        <dbReference type="EMBL" id="KAK0599964.1"/>
    </source>
</evidence>
<dbReference type="Pfam" id="PF00560">
    <property type="entry name" value="LRR_1"/>
    <property type="match status" value="6"/>
</dbReference>
<dbReference type="PANTHER" id="PTHR48051:SF46">
    <property type="entry name" value="LEUCINE RICH REPEAT-CONTAINING DOMAIN PROTEIN"/>
    <property type="match status" value="1"/>
</dbReference>
<dbReference type="InterPro" id="IPR001611">
    <property type="entry name" value="Leu-rich_rpt"/>
</dbReference>
<evidence type="ECO:0000259" key="3">
    <source>
        <dbReference type="Pfam" id="PF23598"/>
    </source>
</evidence>
<dbReference type="Proteomes" id="UP001168877">
    <property type="component" value="Unassembled WGS sequence"/>
</dbReference>
<dbReference type="SMART" id="SM00367">
    <property type="entry name" value="LRR_CC"/>
    <property type="match status" value="10"/>
</dbReference>
<dbReference type="InterPro" id="IPR055414">
    <property type="entry name" value="LRR_R13L4/SHOC2-like"/>
</dbReference>
<comment type="caution">
    <text evidence="4">The sequence shown here is derived from an EMBL/GenBank/DDBJ whole genome shotgun (WGS) entry which is preliminary data.</text>
</comment>
<dbReference type="SUPFAM" id="SSF52058">
    <property type="entry name" value="L domain-like"/>
    <property type="match status" value="3"/>
</dbReference>
<keyword evidence="5" id="KW-1185">Reference proteome</keyword>
<protein>
    <recommendedName>
        <fullName evidence="3">Disease resistance R13L4/SHOC-2-like LRR domain-containing protein</fullName>
    </recommendedName>
</protein>